<keyword evidence="6" id="KW-1185">Reference proteome</keyword>
<dbReference type="PROSITE" id="PS51782">
    <property type="entry name" value="LYSM"/>
    <property type="match status" value="3"/>
</dbReference>
<dbReference type="InterPro" id="IPR023346">
    <property type="entry name" value="Lysozyme-like_dom_sf"/>
</dbReference>
<feature type="region of interest" description="Disordered" evidence="2">
    <location>
        <begin position="30"/>
        <end position="71"/>
    </location>
</feature>
<proteinExistence type="inferred from homology"/>
<dbReference type="Proteomes" id="UP000627715">
    <property type="component" value="Unassembled WGS sequence"/>
</dbReference>
<accession>A0A916QJ74</accession>
<dbReference type="Pfam" id="PF01464">
    <property type="entry name" value="SLT"/>
    <property type="match status" value="1"/>
</dbReference>
<keyword evidence="3" id="KW-0732">Signal</keyword>
<dbReference type="InterPro" id="IPR000189">
    <property type="entry name" value="Transglyc_AS"/>
</dbReference>
<dbReference type="InterPro" id="IPR018392">
    <property type="entry name" value="LysM"/>
</dbReference>
<feature type="domain" description="LysM" evidence="4">
    <location>
        <begin position="355"/>
        <end position="398"/>
    </location>
</feature>
<dbReference type="GO" id="GO:0016020">
    <property type="term" value="C:membrane"/>
    <property type="evidence" value="ECO:0007669"/>
    <property type="project" value="InterPro"/>
</dbReference>
<dbReference type="GO" id="GO:0008932">
    <property type="term" value="F:lytic endotransglycosylase activity"/>
    <property type="evidence" value="ECO:0007669"/>
    <property type="project" value="TreeGrafter"/>
</dbReference>
<evidence type="ECO:0000256" key="1">
    <source>
        <dbReference type="ARBA" id="ARBA00007734"/>
    </source>
</evidence>
<dbReference type="SUPFAM" id="SSF53955">
    <property type="entry name" value="Lysozyme-like"/>
    <property type="match status" value="1"/>
</dbReference>
<feature type="chain" id="PRO_5036834731" evidence="3">
    <location>
        <begin position="25"/>
        <end position="532"/>
    </location>
</feature>
<evidence type="ECO:0000259" key="4">
    <source>
        <dbReference type="PROSITE" id="PS51782"/>
    </source>
</evidence>
<comment type="caution">
    <text evidence="5">The sequence shown here is derived from an EMBL/GenBank/DDBJ whole genome shotgun (WGS) entry which is preliminary data.</text>
</comment>
<dbReference type="CDD" id="cd16894">
    <property type="entry name" value="MltD-like"/>
    <property type="match status" value="1"/>
</dbReference>
<name>A0A916QJ74_9GAMM</name>
<evidence type="ECO:0000313" key="6">
    <source>
        <dbReference type="Proteomes" id="UP000627715"/>
    </source>
</evidence>
<reference evidence="5" key="2">
    <citation type="submission" date="2020-09" db="EMBL/GenBank/DDBJ databases">
        <authorList>
            <person name="Sun Q."/>
            <person name="Zhou Y."/>
        </authorList>
    </citation>
    <scope>NUCLEOTIDE SEQUENCE</scope>
    <source>
        <strain evidence="5">CGMCC 1.15425</strain>
    </source>
</reference>
<dbReference type="PROSITE" id="PS00922">
    <property type="entry name" value="TRANSGLYCOSYLASE"/>
    <property type="match status" value="1"/>
</dbReference>
<feature type="domain" description="LysM" evidence="4">
    <location>
        <begin position="422"/>
        <end position="466"/>
    </location>
</feature>
<protein>
    <submittedName>
        <fullName evidence="5">Lytic transglycosylase</fullName>
    </submittedName>
</protein>
<feature type="domain" description="LysM" evidence="4">
    <location>
        <begin position="484"/>
        <end position="528"/>
    </location>
</feature>
<dbReference type="GO" id="GO:0000270">
    <property type="term" value="P:peptidoglycan metabolic process"/>
    <property type="evidence" value="ECO:0007669"/>
    <property type="project" value="InterPro"/>
</dbReference>
<dbReference type="Pfam" id="PF01476">
    <property type="entry name" value="LysM"/>
    <property type="match status" value="3"/>
</dbReference>
<dbReference type="SMART" id="SM00257">
    <property type="entry name" value="LysM"/>
    <property type="match status" value="3"/>
</dbReference>
<feature type="signal peptide" evidence="3">
    <location>
        <begin position="1"/>
        <end position="24"/>
    </location>
</feature>
<dbReference type="InterPro" id="IPR008258">
    <property type="entry name" value="Transglycosylase_SLT_dom_1"/>
</dbReference>
<evidence type="ECO:0000256" key="2">
    <source>
        <dbReference type="SAM" id="MobiDB-lite"/>
    </source>
</evidence>
<dbReference type="InterPro" id="IPR036779">
    <property type="entry name" value="LysM_dom_sf"/>
</dbReference>
<dbReference type="OrthoDB" id="9815002at2"/>
<organism evidence="5 6">
    <name type="scientific">Pseudohongiella nitratireducens</name>
    <dbReference type="NCBI Taxonomy" id="1768907"/>
    <lineage>
        <taxon>Bacteria</taxon>
        <taxon>Pseudomonadati</taxon>
        <taxon>Pseudomonadota</taxon>
        <taxon>Gammaproteobacteria</taxon>
        <taxon>Pseudomonadales</taxon>
        <taxon>Pseudohongiellaceae</taxon>
        <taxon>Pseudohongiella</taxon>
    </lineage>
</organism>
<comment type="similarity">
    <text evidence="1">Belongs to the transglycosylase Slt family.</text>
</comment>
<evidence type="ECO:0000313" key="5">
    <source>
        <dbReference type="EMBL" id="GFZ76492.1"/>
    </source>
</evidence>
<gene>
    <name evidence="5" type="ORF">GCM10011403_19300</name>
</gene>
<sequence length="532" mass="60031">MTDKKNRLRRRALPVMIATLFLHACTTLEQQPAETGQTATTSSESTGNRIRRQRTESLSRPAQTPTEPTIELSDEEIAFQQSVWYRISEGLTFYHQYYNDQIQDEIDWFEGHPQLMEQVSERAAPFIYEIVNEIEKRGLPMELALLPVIESAYRPEAKSHVNAAGLWQFMGATARGLGLKRDWWYDGRHDPIASTSAALDYLEALHQQFNEDWLLALAAYNAGQGTISRAIRRNENQGKATDFWSLRIPGETQQHVPRLLALSYLMADPLGNEIKIAMTPDEPAIARVDAGGQIDLTLAAELAGIDTDTLYALNPGYLQWATSPLGPHWINLPVDQADLFESALAELGDQRTTWERYTIQPGDTLGNIAQQFRTQVSVLQQTNNLNGSMIRAGDTLLIPRAYRAGDPMPTALAGMTEQQQDRRYTVQSGDTLWRISRQFRVSVDDLMSWNQLQSDDVIRPGQQILIRSQVLTATISGEPESSTLQYRVRPGDSLSRIASEHNVSVRELVLWNSISERSTIYPGQELQIQRNH</sequence>
<evidence type="ECO:0000256" key="3">
    <source>
        <dbReference type="SAM" id="SignalP"/>
    </source>
</evidence>
<dbReference type="SUPFAM" id="SSF54106">
    <property type="entry name" value="LysM domain"/>
    <property type="match status" value="3"/>
</dbReference>
<dbReference type="Gene3D" id="3.10.350.10">
    <property type="entry name" value="LysM domain"/>
    <property type="match status" value="3"/>
</dbReference>
<dbReference type="CDD" id="cd00118">
    <property type="entry name" value="LysM"/>
    <property type="match status" value="3"/>
</dbReference>
<reference evidence="5" key="1">
    <citation type="journal article" date="2014" name="Int. J. Syst. Evol. Microbiol.">
        <title>Complete genome sequence of Corynebacterium casei LMG S-19264T (=DSM 44701T), isolated from a smear-ripened cheese.</title>
        <authorList>
            <consortium name="US DOE Joint Genome Institute (JGI-PGF)"/>
            <person name="Walter F."/>
            <person name="Albersmeier A."/>
            <person name="Kalinowski J."/>
            <person name="Ruckert C."/>
        </authorList>
    </citation>
    <scope>NUCLEOTIDE SEQUENCE</scope>
    <source>
        <strain evidence="5">CGMCC 1.15425</strain>
    </source>
</reference>
<dbReference type="PANTHER" id="PTHR33734:SF22">
    <property type="entry name" value="MEMBRANE-BOUND LYTIC MUREIN TRANSGLYCOSYLASE D"/>
    <property type="match status" value="1"/>
</dbReference>
<feature type="compositionally biased region" description="Polar residues" evidence="2">
    <location>
        <begin position="56"/>
        <end position="67"/>
    </location>
</feature>
<dbReference type="PANTHER" id="PTHR33734">
    <property type="entry name" value="LYSM DOMAIN-CONTAINING GPI-ANCHORED PROTEIN 2"/>
    <property type="match status" value="1"/>
</dbReference>
<dbReference type="EMBL" id="BMIY01000008">
    <property type="protein sequence ID" value="GFZ76492.1"/>
    <property type="molecule type" value="Genomic_DNA"/>
</dbReference>
<feature type="compositionally biased region" description="Polar residues" evidence="2">
    <location>
        <begin position="30"/>
        <end position="48"/>
    </location>
</feature>
<dbReference type="RefSeq" id="WP_082866354.1">
    <property type="nucleotide sequence ID" value="NZ_BMIY01000008.1"/>
</dbReference>
<dbReference type="Gene3D" id="1.10.530.10">
    <property type="match status" value="1"/>
</dbReference>
<dbReference type="AlphaFoldDB" id="A0A916QJ74"/>